<keyword evidence="12 14" id="KW-0961">Cell wall biogenesis/degradation</keyword>
<sequence>MYLKKYHIHFVGIGGIGMSGIAELLLNLGYRVSGSDVKASDITANLAQAGGSIFIGHRAGQIAGADVVVVSSAIDATNPEVAAARQAAIPVIPRAEMLAELMRLKYSVAVAGAHGKTSTTSLVANVLAGGGLDPTVVIGGKLKSIGRNAVLGQGDFIVAEADESDGSFLKFSPAIAVVTNIDREHMDFYKDLDAIKQVFLDFIDRIPFYGLAVLCLDNEPLQGLLPRIKKRMVTYGRSTQADLQARDIHFSEMKSRFSVFQRGESLGEFHLAMPGMHNVYNALAAIAVGLELDIPLASVKHALAGAEGVQRRLEIKGETGAGIRVVDDYGHHPTEIQVTLQAVKANWPDRRKVVVFQPHRYSRTQALMEEFGRSFNNSDLLVVLPIYAASEKPIAGVSSQVLADCIRAHGHRNVICLDSLEGCVDHLVKTLADNDLLLTLGAGDVYRVGEMVLDVLFEGKSSTIAKKTGA</sequence>
<feature type="binding site" evidence="14">
    <location>
        <begin position="112"/>
        <end position="118"/>
    </location>
    <ligand>
        <name>ATP</name>
        <dbReference type="ChEBI" id="CHEBI:30616"/>
    </ligand>
</feature>
<dbReference type="Pfam" id="PF02875">
    <property type="entry name" value="Mur_ligase_C"/>
    <property type="match status" value="1"/>
</dbReference>
<dbReference type="GO" id="GO:0005737">
    <property type="term" value="C:cytoplasm"/>
    <property type="evidence" value="ECO:0007669"/>
    <property type="project" value="UniProtKB-SubCell"/>
</dbReference>
<dbReference type="EC" id="6.3.2.8" evidence="3 14"/>
<evidence type="ECO:0000256" key="2">
    <source>
        <dbReference type="ARBA" id="ARBA00004752"/>
    </source>
</evidence>
<dbReference type="PANTHER" id="PTHR43445:SF3">
    <property type="entry name" value="UDP-N-ACETYLMURAMATE--L-ALANINE LIGASE"/>
    <property type="match status" value="1"/>
</dbReference>
<dbReference type="PANTHER" id="PTHR43445">
    <property type="entry name" value="UDP-N-ACETYLMURAMATE--L-ALANINE LIGASE-RELATED"/>
    <property type="match status" value="1"/>
</dbReference>
<keyword evidence="4 14" id="KW-0963">Cytoplasm</keyword>
<dbReference type="EMBL" id="AP021876">
    <property type="protein sequence ID" value="BBO82952.1"/>
    <property type="molecule type" value="Genomic_DNA"/>
</dbReference>
<evidence type="ECO:0000256" key="14">
    <source>
        <dbReference type="HAMAP-Rule" id="MF_00046"/>
    </source>
</evidence>
<dbReference type="SUPFAM" id="SSF53244">
    <property type="entry name" value="MurD-like peptide ligases, peptide-binding domain"/>
    <property type="match status" value="1"/>
</dbReference>
<feature type="domain" description="Mur ligase C-terminal" evidence="16">
    <location>
        <begin position="311"/>
        <end position="443"/>
    </location>
</feature>
<gene>
    <name evidence="14 18" type="primary">murC</name>
    <name evidence="18" type="ORF">DSCO28_35180</name>
</gene>
<dbReference type="HAMAP" id="MF_00046">
    <property type="entry name" value="MurC"/>
    <property type="match status" value="1"/>
</dbReference>
<evidence type="ECO:0000256" key="10">
    <source>
        <dbReference type="ARBA" id="ARBA00022984"/>
    </source>
</evidence>
<comment type="pathway">
    <text evidence="2 14">Cell wall biogenesis; peptidoglycan biosynthesis.</text>
</comment>
<evidence type="ECO:0000256" key="6">
    <source>
        <dbReference type="ARBA" id="ARBA00022618"/>
    </source>
</evidence>
<keyword evidence="7 14" id="KW-0547">Nucleotide-binding</keyword>
<dbReference type="RefSeq" id="WP_155323276.1">
    <property type="nucleotide sequence ID" value="NZ_AP021876.1"/>
</dbReference>
<dbReference type="InterPro" id="IPR000713">
    <property type="entry name" value="Mur_ligase_N"/>
</dbReference>
<evidence type="ECO:0000313" key="18">
    <source>
        <dbReference type="EMBL" id="BBO82952.1"/>
    </source>
</evidence>
<dbReference type="AlphaFoldDB" id="A0A5K7ZRX2"/>
<feature type="domain" description="Mur ligase N-terminal catalytic" evidence="15">
    <location>
        <begin position="7"/>
        <end position="106"/>
    </location>
</feature>
<dbReference type="Pfam" id="PF08245">
    <property type="entry name" value="Mur_ligase_M"/>
    <property type="match status" value="1"/>
</dbReference>
<dbReference type="InterPro" id="IPR036615">
    <property type="entry name" value="Mur_ligase_C_dom_sf"/>
</dbReference>
<proteinExistence type="inferred from homology"/>
<evidence type="ECO:0000256" key="13">
    <source>
        <dbReference type="ARBA" id="ARBA00047833"/>
    </source>
</evidence>
<keyword evidence="10 14" id="KW-0573">Peptidoglycan synthesis</keyword>
<comment type="function">
    <text evidence="14">Cell wall formation.</text>
</comment>
<dbReference type="Gene3D" id="3.40.50.720">
    <property type="entry name" value="NAD(P)-binding Rossmann-like Domain"/>
    <property type="match status" value="1"/>
</dbReference>
<comment type="similarity">
    <text evidence="14">Belongs to the MurCDEF family.</text>
</comment>
<keyword evidence="9 14" id="KW-0133">Cell shape</keyword>
<evidence type="ECO:0000256" key="3">
    <source>
        <dbReference type="ARBA" id="ARBA00012211"/>
    </source>
</evidence>
<dbReference type="GO" id="GO:0051301">
    <property type="term" value="P:cell division"/>
    <property type="evidence" value="ECO:0007669"/>
    <property type="project" value="UniProtKB-KW"/>
</dbReference>
<evidence type="ECO:0000256" key="4">
    <source>
        <dbReference type="ARBA" id="ARBA00022490"/>
    </source>
</evidence>
<dbReference type="GO" id="GO:0008763">
    <property type="term" value="F:UDP-N-acetylmuramate-L-alanine ligase activity"/>
    <property type="evidence" value="ECO:0007669"/>
    <property type="project" value="UniProtKB-UniRule"/>
</dbReference>
<evidence type="ECO:0000256" key="9">
    <source>
        <dbReference type="ARBA" id="ARBA00022960"/>
    </source>
</evidence>
<organism evidence="18 19">
    <name type="scientific">Desulfosarcina ovata subsp. sediminis</name>
    <dbReference type="NCBI Taxonomy" id="885957"/>
    <lineage>
        <taxon>Bacteria</taxon>
        <taxon>Pseudomonadati</taxon>
        <taxon>Thermodesulfobacteriota</taxon>
        <taxon>Desulfobacteria</taxon>
        <taxon>Desulfobacterales</taxon>
        <taxon>Desulfosarcinaceae</taxon>
        <taxon>Desulfosarcina</taxon>
    </lineage>
</organism>
<evidence type="ECO:0000256" key="8">
    <source>
        <dbReference type="ARBA" id="ARBA00022840"/>
    </source>
</evidence>
<evidence type="ECO:0000259" key="16">
    <source>
        <dbReference type="Pfam" id="PF02875"/>
    </source>
</evidence>
<accession>A0A5K7ZRX2</accession>
<dbReference type="InterPro" id="IPR005758">
    <property type="entry name" value="UDP-N-AcMur_Ala_ligase_MurC"/>
</dbReference>
<evidence type="ECO:0000256" key="5">
    <source>
        <dbReference type="ARBA" id="ARBA00022598"/>
    </source>
</evidence>
<keyword evidence="6 14" id="KW-0132">Cell division</keyword>
<evidence type="ECO:0000259" key="17">
    <source>
        <dbReference type="Pfam" id="PF08245"/>
    </source>
</evidence>
<evidence type="ECO:0000256" key="7">
    <source>
        <dbReference type="ARBA" id="ARBA00022741"/>
    </source>
</evidence>
<dbReference type="InterPro" id="IPR050061">
    <property type="entry name" value="MurCDEF_pg_biosynth"/>
</dbReference>
<name>A0A5K7ZRX2_9BACT</name>
<evidence type="ECO:0000256" key="1">
    <source>
        <dbReference type="ARBA" id="ARBA00004496"/>
    </source>
</evidence>
<comment type="catalytic activity">
    <reaction evidence="13 14">
        <text>UDP-N-acetyl-alpha-D-muramate + L-alanine + ATP = UDP-N-acetyl-alpha-D-muramoyl-L-alanine + ADP + phosphate + H(+)</text>
        <dbReference type="Rhea" id="RHEA:23372"/>
        <dbReference type="ChEBI" id="CHEBI:15378"/>
        <dbReference type="ChEBI" id="CHEBI:30616"/>
        <dbReference type="ChEBI" id="CHEBI:43474"/>
        <dbReference type="ChEBI" id="CHEBI:57972"/>
        <dbReference type="ChEBI" id="CHEBI:70757"/>
        <dbReference type="ChEBI" id="CHEBI:83898"/>
        <dbReference type="ChEBI" id="CHEBI:456216"/>
        <dbReference type="EC" id="6.3.2.8"/>
    </reaction>
</comment>
<dbReference type="NCBIfam" id="TIGR01082">
    <property type="entry name" value="murC"/>
    <property type="match status" value="1"/>
</dbReference>
<protein>
    <recommendedName>
        <fullName evidence="3 14">UDP-N-acetylmuramate--L-alanine ligase</fullName>
        <ecNumber evidence="3 14">6.3.2.8</ecNumber>
    </recommendedName>
    <alternativeName>
        <fullName evidence="14">UDP-N-acetylmuramoyl-L-alanine synthetase</fullName>
    </alternativeName>
</protein>
<dbReference type="GO" id="GO:0008360">
    <property type="term" value="P:regulation of cell shape"/>
    <property type="evidence" value="ECO:0007669"/>
    <property type="project" value="UniProtKB-KW"/>
</dbReference>
<dbReference type="SUPFAM" id="SSF53623">
    <property type="entry name" value="MurD-like peptide ligases, catalytic domain"/>
    <property type="match status" value="1"/>
</dbReference>
<dbReference type="GO" id="GO:0071555">
    <property type="term" value="P:cell wall organization"/>
    <property type="evidence" value="ECO:0007669"/>
    <property type="project" value="UniProtKB-KW"/>
</dbReference>
<dbReference type="InterPro" id="IPR004101">
    <property type="entry name" value="Mur_ligase_C"/>
</dbReference>
<feature type="domain" description="Mur ligase central" evidence="17">
    <location>
        <begin position="110"/>
        <end position="288"/>
    </location>
</feature>
<dbReference type="Gene3D" id="3.90.190.20">
    <property type="entry name" value="Mur ligase, C-terminal domain"/>
    <property type="match status" value="1"/>
</dbReference>
<keyword evidence="11 14" id="KW-0131">Cell cycle</keyword>
<dbReference type="SUPFAM" id="SSF51984">
    <property type="entry name" value="MurCD N-terminal domain"/>
    <property type="match status" value="1"/>
</dbReference>
<dbReference type="GO" id="GO:0005524">
    <property type="term" value="F:ATP binding"/>
    <property type="evidence" value="ECO:0007669"/>
    <property type="project" value="UniProtKB-UniRule"/>
</dbReference>
<evidence type="ECO:0000313" key="19">
    <source>
        <dbReference type="Proteomes" id="UP000425960"/>
    </source>
</evidence>
<dbReference type="UniPathway" id="UPA00219"/>
<dbReference type="KEGG" id="dov:DSCO28_35180"/>
<evidence type="ECO:0000256" key="11">
    <source>
        <dbReference type="ARBA" id="ARBA00023306"/>
    </source>
</evidence>
<dbReference type="InterPro" id="IPR013221">
    <property type="entry name" value="Mur_ligase_cen"/>
</dbReference>
<dbReference type="GO" id="GO:0009252">
    <property type="term" value="P:peptidoglycan biosynthetic process"/>
    <property type="evidence" value="ECO:0007669"/>
    <property type="project" value="UniProtKB-UniRule"/>
</dbReference>
<dbReference type="Pfam" id="PF01225">
    <property type="entry name" value="Mur_ligase"/>
    <property type="match status" value="1"/>
</dbReference>
<evidence type="ECO:0000256" key="12">
    <source>
        <dbReference type="ARBA" id="ARBA00023316"/>
    </source>
</evidence>
<keyword evidence="8 14" id="KW-0067">ATP-binding</keyword>
<dbReference type="Gene3D" id="3.40.1190.10">
    <property type="entry name" value="Mur-like, catalytic domain"/>
    <property type="match status" value="1"/>
</dbReference>
<evidence type="ECO:0000259" key="15">
    <source>
        <dbReference type="Pfam" id="PF01225"/>
    </source>
</evidence>
<dbReference type="Proteomes" id="UP000425960">
    <property type="component" value="Chromosome"/>
</dbReference>
<comment type="subcellular location">
    <subcellularLocation>
        <location evidence="1 14">Cytoplasm</location>
    </subcellularLocation>
</comment>
<keyword evidence="5 14" id="KW-0436">Ligase</keyword>
<reference evidence="18 19" key="1">
    <citation type="submission" date="2019-11" db="EMBL/GenBank/DDBJ databases">
        <title>Comparative genomics of hydrocarbon-degrading Desulfosarcina strains.</title>
        <authorList>
            <person name="Watanabe M."/>
            <person name="Kojima H."/>
            <person name="Fukui M."/>
        </authorList>
    </citation>
    <scope>NUCLEOTIDE SEQUENCE [LARGE SCALE GENOMIC DNA]</scope>
    <source>
        <strain evidence="18 19">28bB2T</strain>
    </source>
</reference>
<dbReference type="InterPro" id="IPR036565">
    <property type="entry name" value="Mur-like_cat_sf"/>
</dbReference>